<dbReference type="OrthoDB" id="230260at2"/>
<proteinExistence type="inferred from homology"/>
<keyword evidence="22" id="KW-1185">Reference proteome</keyword>
<evidence type="ECO:0000256" key="15">
    <source>
        <dbReference type="ARBA" id="ARBA00051245"/>
    </source>
</evidence>
<evidence type="ECO:0000256" key="10">
    <source>
        <dbReference type="ARBA" id="ARBA00022777"/>
    </source>
</evidence>
<dbReference type="InterPro" id="IPR005702">
    <property type="entry name" value="Wzc-like_C"/>
</dbReference>
<evidence type="ECO:0000256" key="12">
    <source>
        <dbReference type="ARBA" id="ARBA00022989"/>
    </source>
</evidence>
<dbReference type="PANTHER" id="PTHR32309:SF13">
    <property type="entry name" value="FERRIC ENTEROBACTIN TRANSPORT PROTEIN FEPE"/>
    <property type="match status" value="1"/>
</dbReference>
<keyword evidence="9" id="KW-0547">Nucleotide-binding</keyword>
<dbReference type="CDD" id="cd05387">
    <property type="entry name" value="BY-kinase"/>
    <property type="match status" value="1"/>
</dbReference>
<gene>
    <name evidence="21" type="ORF">JN10_0239</name>
</gene>
<evidence type="ECO:0000256" key="14">
    <source>
        <dbReference type="ARBA" id="ARBA00023137"/>
    </source>
</evidence>
<comment type="caution">
    <text evidence="21">The sequence shown here is derived from an EMBL/GenBank/DDBJ whole genome shotgun (WGS) entry which is preliminary data.</text>
</comment>
<feature type="domain" description="AAA" evidence="19">
    <location>
        <begin position="548"/>
        <end position="672"/>
    </location>
</feature>
<dbReference type="SUPFAM" id="SSF52540">
    <property type="entry name" value="P-loop containing nucleoside triphosphate hydrolases"/>
    <property type="match status" value="1"/>
</dbReference>
<evidence type="ECO:0000256" key="11">
    <source>
        <dbReference type="ARBA" id="ARBA00022840"/>
    </source>
</evidence>
<evidence type="ECO:0000256" key="13">
    <source>
        <dbReference type="ARBA" id="ARBA00023136"/>
    </source>
</evidence>
<name>A0A562USM0_9SPHN</name>
<evidence type="ECO:0000313" key="22">
    <source>
        <dbReference type="Proteomes" id="UP000320547"/>
    </source>
</evidence>
<dbReference type="GO" id="GO:0004715">
    <property type="term" value="F:non-membrane spanning protein tyrosine kinase activity"/>
    <property type="evidence" value="ECO:0007669"/>
    <property type="project" value="UniProtKB-EC"/>
</dbReference>
<dbReference type="RefSeq" id="WP_067596975.1">
    <property type="nucleotide sequence ID" value="NZ_CP015963.1"/>
</dbReference>
<evidence type="ECO:0000259" key="19">
    <source>
        <dbReference type="Pfam" id="PF13614"/>
    </source>
</evidence>
<keyword evidence="11" id="KW-0067">ATP-binding</keyword>
<dbReference type="Pfam" id="PF02706">
    <property type="entry name" value="Wzz"/>
    <property type="match status" value="1"/>
</dbReference>
<dbReference type="InterPro" id="IPR032807">
    <property type="entry name" value="GNVR"/>
</dbReference>
<evidence type="ECO:0000256" key="5">
    <source>
        <dbReference type="ARBA" id="ARBA00022475"/>
    </source>
</evidence>
<dbReference type="Gene3D" id="3.40.50.300">
    <property type="entry name" value="P-loop containing nucleotide triphosphate hydrolases"/>
    <property type="match status" value="1"/>
</dbReference>
<feature type="domain" description="Polysaccharide chain length determinant N-terminal" evidence="18">
    <location>
        <begin position="36"/>
        <end position="129"/>
    </location>
</feature>
<keyword evidence="14" id="KW-0829">Tyrosine-protein kinase</keyword>
<keyword evidence="10" id="KW-0418">Kinase</keyword>
<organism evidence="21 22">
    <name type="scientific">Altererythrobacter ishigakiensis</name>
    <dbReference type="NCBI Taxonomy" id="476157"/>
    <lineage>
        <taxon>Bacteria</taxon>
        <taxon>Pseudomonadati</taxon>
        <taxon>Pseudomonadota</taxon>
        <taxon>Alphaproteobacteria</taxon>
        <taxon>Sphingomonadales</taxon>
        <taxon>Erythrobacteraceae</taxon>
        <taxon>Altererythrobacter</taxon>
    </lineage>
</organism>
<sequence length="736" mass="80981">MNSPEDNMHTSGSNGRVSSEFGDRYQTSYDDEGLISIDLEAIWAAVYRSRFWIAGIVLGCLLLGVVVTILSTPIYRAEATVQIDQEAAKVLGTEDADATASIFDSDRFLKTQLDVIRSRSLAQAVAEDLQLFNNVGFLEQMEIDPSNIQSSVLPREEAERELVLDTIEENLDVTLPIDSRIATISFESPVGALAARIANSYAENYIRNNLQRRFDTSSYAREFLREQLQEAAISLAESERAALEYARRTRVIDASNAADATGSSAATPRSLITATLVQLNQDYAGALSRRIAAQKSWETAREQDPISLPQALNNLAVQNLLEERAKVQAEYEQELQRRKEEFPSVKQARARLDELDRQIAAIATSIQQTIKANYEIALEQELALESQISQLKSETLDEQERGVQLGILQRQIANDRELYDLLLTRFNELNAEAGVQANNVSIIDRATRPIEPFSPNILLNIALSLLSGLVLAGAFVFGREQFFDIIRTPDDVARKLNVPLLGASPRVDESEAVQDLILDPKTEVSEHYASLRSSLILSTSHGLPRTLAFTSAVQGEGKSSSCFATALALSRIGKRVLVVDLDLRRPNQHRMFGVENGKGMSDLLTGNKQVEDVTHATEHDGLFFIASGGIPPNPTDMLASPALRTVLESLTHHYDIVLVDSPPTLGLADAIEIASTTEGCLFVTEAGRNRANNVRSSINRLEAGGAKVLGVLMTKFDAKSAGYSYSYAYSYEYSSR</sequence>
<evidence type="ECO:0000256" key="17">
    <source>
        <dbReference type="SAM" id="Phobius"/>
    </source>
</evidence>
<evidence type="ECO:0000256" key="9">
    <source>
        <dbReference type="ARBA" id="ARBA00022741"/>
    </source>
</evidence>
<dbReference type="InterPro" id="IPR050445">
    <property type="entry name" value="Bact_polysacc_biosynth/exp"/>
</dbReference>
<comment type="catalytic activity">
    <reaction evidence="15">
        <text>L-tyrosyl-[protein] + ATP = O-phospho-L-tyrosyl-[protein] + ADP + H(+)</text>
        <dbReference type="Rhea" id="RHEA:10596"/>
        <dbReference type="Rhea" id="RHEA-COMP:10136"/>
        <dbReference type="Rhea" id="RHEA-COMP:20101"/>
        <dbReference type="ChEBI" id="CHEBI:15378"/>
        <dbReference type="ChEBI" id="CHEBI:30616"/>
        <dbReference type="ChEBI" id="CHEBI:46858"/>
        <dbReference type="ChEBI" id="CHEBI:61978"/>
        <dbReference type="ChEBI" id="CHEBI:456216"/>
        <dbReference type="EC" id="2.7.10.2"/>
    </reaction>
</comment>
<dbReference type="InterPro" id="IPR003856">
    <property type="entry name" value="LPS_length_determ_N"/>
</dbReference>
<feature type="domain" description="Tyrosine-protein kinase G-rich" evidence="20">
    <location>
        <begin position="408"/>
        <end position="480"/>
    </location>
</feature>
<feature type="transmembrane region" description="Helical" evidence="17">
    <location>
        <begin position="51"/>
        <end position="75"/>
    </location>
</feature>
<keyword evidence="8 17" id="KW-0812">Transmembrane</keyword>
<dbReference type="AlphaFoldDB" id="A0A562USM0"/>
<dbReference type="Pfam" id="PF13807">
    <property type="entry name" value="GNVR"/>
    <property type="match status" value="1"/>
</dbReference>
<evidence type="ECO:0000256" key="2">
    <source>
        <dbReference type="ARBA" id="ARBA00007316"/>
    </source>
</evidence>
<feature type="coiled-coil region" evidence="16">
    <location>
        <begin position="317"/>
        <end position="394"/>
    </location>
</feature>
<evidence type="ECO:0000256" key="6">
    <source>
        <dbReference type="ARBA" id="ARBA00022519"/>
    </source>
</evidence>
<dbReference type="Proteomes" id="UP000320547">
    <property type="component" value="Unassembled WGS sequence"/>
</dbReference>
<comment type="similarity">
    <text evidence="2">Belongs to the CpsD/CapB family.</text>
</comment>
<keyword evidence="13 17" id="KW-0472">Membrane</keyword>
<dbReference type="EC" id="2.7.10.2" evidence="4"/>
<evidence type="ECO:0000256" key="4">
    <source>
        <dbReference type="ARBA" id="ARBA00011903"/>
    </source>
</evidence>
<evidence type="ECO:0000256" key="16">
    <source>
        <dbReference type="SAM" id="Coils"/>
    </source>
</evidence>
<protein>
    <recommendedName>
        <fullName evidence="4">non-specific protein-tyrosine kinase</fullName>
        <ecNumber evidence="4">2.7.10.2</ecNumber>
    </recommendedName>
</protein>
<keyword evidence="5" id="KW-1003">Cell membrane</keyword>
<dbReference type="InterPro" id="IPR027417">
    <property type="entry name" value="P-loop_NTPase"/>
</dbReference>
<keyword evidence="7" id="KW-0808">Transferase</keyword>
<dbReference type="STRING" id="476157.GCA_001663155_00504"/>
<keyword evidence="12 17" id="KW-1133">Transmembrane helix</keyword>
<dbReference type="PANTHER" id="PTHR32309">
    <property type="entry name" value="TYROSINE-PROTEIN KINASE"/>
    <property type="match status" value="1"/>
</dbReference>
<comment type="subcellular location">
    <subcellularLocation>
        <location evidence="1">Cell inner membrane</location>
        <topology evidence="1">Multi-pass membrane protein</topology>
    </subcellularLocation>
</comment>
<dbReference type="GO" id="GO:0005886">
    <property type="term" value="C:plasma membrane"/>
    <property type="evidence" value="ECO:0007669"/>
    <property type="project" value="UniProtKB-SubCell"/>
</dbReference>
<reference evidence="21 22" key="1">
    <citation type="submission" date="2019-07" db="EMBL/GenBank/DDBJ databases">
        <title>Genomic Encyclopedia of Archaeal and Bacterial Type Strains, Phase II (KMG-II): from individual species to whole genera.</title>
        <authorList>
            <person name="Goeker M."/>
        </authorList>
    </citation>
    <scope>NUCLEOTIDE SEQUENCE [LARGE SCALE GENOMIC DNA]</scope>
    <source>
        <strain evidence="21 22">ATCC BAA-2084</strain>
    </source>
</reference>
<evidence type="ECO:0000256" key="3">
    <source>
        <dbReference type="ARBA" id="ARBA00008883"/>
    </source>
</evidence>
<dbReference type="NCBIfam" id="TIGR01007">
    <property type="entry name" value="eps_fam"/>
    <property type="match status" value="1"/>
</dbReference>
<dbReference type="GO" id="GO:0005524">
    <property type="term" value="F:ATP binding"/>
    <property type="evidence" value="ECO:0007669"/>
    <property type="project" value="UniProtKB-KW"/>
</dbReference>
<evidence type="ECO:0000256" key="8">
    <source>
        <dbReference type="ARBA" id="ARBA00022692"/>
    </source>
</evidence>
<keyword evidence="6" id="KW-0997">Cell inner membrane</keyword>
<comment type="similarity">
    <text evidence="3">Belongs to the etk/wzc family.</text>
</comment>
<evidence type="ECO:0000259" key="20">
    <source>
        <dbReference type="Pfam" id="PF13807"/>
    </source>
</evidence>
<evidence type="ECO:0000256" key="1">
    <source>
        <dbReference type="ARBA" id="ARBA00004429"/>
    </source>
</evidence>
<accession>A0A562USM0</accession>
<dbReference type="EMBL" id="VLLK01000001">
    <property type="protein sequence ID" value="TWJ08624.1"/>
    <property type="molecule type" value="Genomic_DNA"/>
</dbReference>
<evidence type="ECO:0000256" key="7">
    <source>
        <dbReference type="ARBA" id="ARBA00022679"/>
    </source>
</evidence>
<keyword evidence="16" id="KW-0175">Coiled coil</keyword>
<evidence type="ECO:0000259" key="18">
    <source>
        <dbReference type="Pfam" id="PF02706"/>
    </source>
</evidence>
<dbReference type="Pfam" id="PF13614">
    <property type="entry name" value="AAA_31"/>
    <property type="match status" value="1"/>
</dbReference>
<dbReference type="InterPro" id="IPR025669">
    <property type="entry name" value="AAA_dom"/>
</dbReference>
<evidence type="ECO:0000313" key="21">
    <source>
        <dbReference type="EMBL" id="TWJ08624.1"/>
    </source>
</evidence>